<dbReference type="Gene3D" id="3.30.300.20">
    <property type="match status" value="1"/>
</dbReference>
<proteinExistence type="predicted"/>
<dbReference type="PANTHER" id="PTHR39624">
    <property type="entry name" value="PROTEIN INVOLVED IN RIMO-MEDIATED BETA-METHYLTHIOLATION OF RIBOSOMAL PROTEIN S12 YCAO"/>
    <property type="match status" value="1"/>
</dbReference>
<dbReference type="InterPro" id="IPR003718">
    <property type="entry name" value="OsmC/Ohr_fam"/>
</dbReference>
<dbReference type="Pfam" id="PF02566">
    <property type="entry name" value="OsmC"/>
    <property type="match status" value="1"/>
</dbReference>
<comment type="caution">
    <text evidence="1">The sequence shown here is derived from an EMBL/GenBank/DDBJ whole genome shotgun (WGS) entry which is preliminary data.</text>
</comment>
<protein>
    <recommendedName>
        <fullName evidence="3">OsmC family peroxiredoxin</fullName>
    </recommendedName>
</protein>
<dbReference type="PANTHER" id="PTHR39624:SF2">
    <property type="entry name" value="OSMC-LIKE PROTEIN"/>
    <property type="match status" value="1"/>
</dbReference>
<dbReference type="RefSeq" id="WP_185062338.1">
    <property type="nucleotide sequence ID" value="NZ_BAABJP010000030.1"/>
</dbReference>
<dbReference type="InterPro" id="IPR015946">
    <property type="entry name" value="KH_dom-like_a/b"/>
</dbReference>
<dbReference type="InterPro" id="IPR036102">
    <property type="entry name" value="OsmC/Ohrsf"/>
</dbReference>
<accession>A0ABP9QMC7</accession>
<dbReference type="Proteomes" id="UP001428817">
    <property type="component" value="Unassembled WGS sequence"/>
</dbReference>
<evidence type="ECO:0000313" key="2">
    <source>
        <dbReference type="Proteomes" id="UP001428817"/>
    </source>
</evidence>
<keyword evidence="2" id="KW-1185">Reference proteome</keyword>
<evidence type="ECO:0000313" key="1">
    <source>
        <dbReference type="EMBL" id="GAA5164210.1"/>
    </source>
</evidence>
<dbReference type="EMBL" id="BAABJP010000030">
    <property type="protein sequence ID" value="GAA5164210.1"/>
    <property type="molecule type" value="Genomic_DNA"/>
</dbReference>
<name>A0ABP9QMC7_9PSEU</name>
<evidence type="ECO:0008006" key="3">
    <source>
        <dbReference type="Google" id="ProtNLM"/>
    </source>
</evidence>
<gene>
    <name evidence="1" type="ORF">GCM10023321_52340</name>
</gene>
<dbReference type="SUPFAM" id="SSF82784">
    <property type="entry name" value="OsmC-like"/>
    <property type="match status" value="1"/>
</dbReference>
<reference evidence="2" key="1">
    <citation type="journal article" date="2019" name="Int. J. Syst. Evol. Microbiol.">
        <title>The Global Catalogue of Microorganisms (GCM) 10K type strain sequencing project: providing services to taxonomists for standard genome sequencing and annotation.</title>
        <authorList>
            <consortium name="The Broad Institute Genomics Platform"/>
            <consortium name="The Broad Institute Genome Sequencing Center for Infectious Disease"/>
            <person name="Wu L."/>
            <person name="Ma J."/>
        </authorList>
    </citation>
    <scope>NUCLEOTIDE SEQUENCE [LARGE SCALE GENOMIC DNA]</scope>
    <source>
        <strain evidence="2">JCM 18303</strain>
    </source>
</reference>
<sequence length="131" mass="13800">MAAERTVHAEWAGGLKATVRAGDFDLVADEPASVGGTDAGPQPTELLLASIASCFTLAMAYSAKKYDIPLANLAVDVTGRYDGPQFSSFRITVRAGSPNGEHLAKLISSAERVCYVTRTLRASPEIEIVTG</sequence>
<organism evidence="1 2">
    <name type="scientific">Pseudonocardia eucalypti</name>
    <dbReference type="NCBI Taxonomy" id="648755"/>
    <lineage>
        <taxon>Bacteria</taxon>
        <taxon>Bacillati</taxon>
        <taxon>Actinomycetota</taxon>
        <taxon>Actinomycetes</taxon>
        <taxon>Pseudonocardiales</taxon>
        <taxon>Pseudonocardiaceae</taxon>
        <taxon>Pseudonocardia</taxon>
    </lineage>
</organism>